<dbReference type="RefSeq" id="WP_305732131.1">
    <property type="nucleotide sequence ID" value="NZ_OW150024.1"/>
</dbReference>
<proteinExistence type="predicted"/>
<dbReference type="Gene3D" id="3.30.70.1290">
    <property type="entry name" value="Transposase IS200-like"/>
    <property type="match status" value="1"/>
</dbReference>
<gene>
    <name evidence="2" type="ORF">GEAMG1_1468</name>
</gene>
<keyword evidence="3" id="KW-1185">Reference proteome</keyword>
<evidence type="ECO:0000313" key="2">
    <source>
        <dbReference type="EMBL" id="CAH2031298.1"/>
    </source>
</evidence>
<dbReference type="InterPro" id="IPR002686">
    <property type="entry name" value="Transposase_17"/>
</dbReference>
<sequence>MARANRHHIPGQVWHITHRCHKKEFLLKFARDRRRWQTWLFEARKRFGLRVLNYVVTSNHIHLLVIDSGPEVIPNSIQLIAGRTAQEFNQRKERKGAFWEDRYHATAVERNEHLIRCLVYIDLNMVRAGVVKHPSEWEAGGFNEIQNPPARYGVIDRHGLHEFCGIPECESFAEHHRHWVQDALQNNASKRERLWTEAIAVGSSGYVEEIKGKLGTRAVGRKIEKHDGDICIIREQPVSYNAVFDQENEALRQENGCYWESF</sequence>
<dbReference type="EMBL" id="OW150024">
    <property type="protein sequence ID" value="CAH2031298.1"/>
    <property type="molecule type" value="Genomic_DNA"/>
</dbReference>
<evidence type="ECO:0000313" key="3">
    <source>
        <dbReference type="Proteomes" id="UP001295463"/>
    </source>
</evidence>
<accession>A0ABN8HIZ5</accession>
<dbReference type="Proteomes" id="UP001295463">
    <property type="component" value="Chromosome"/>
</dbReference>
<reference evidence="2 3" key="1">
    <citation type="submission" date="2022-03" db="EMBL/GenBank/DDBJ databases">
        <authorList>
            <person name="Koch H."/>
        </authorList>
    </citation>
    <scope>NUCLEOTIDE SEQUENCE [LARGE SCALE GENOMIC DNA]</scope>
    <source>
        <strain evidence="2 3">G1</strain>
    </source>
</reference>
<dbReference type="PANTHER" id="PTHR34322">
    <property type="entry name" value="TRANSPOSASE, Y1_TNP DOMAIN-CONTAINING"/>
    <property type="match status" value="1"/>
</dbReference>
<evidence type="ECO:0000259" key="1">
    <source>
        <dbReference type="SMART" id="SM01321"/>
    </source>
</evidence>
<protein>
    <submittedName>
        <fullName evidence="2">Transposase</fullName>
    </submittedName>
</protein>
<organism evidence="2 3">
    <name type="scientific">Trichlorobacter ammonificans</name>
    <dbReference type="NCBI Taxonomy" id="2916410"/>
    <lineage>
        <taxon>Bacteria</taxon>
        <taxon>Pseudomonadati</taxon>
        <taxon>Thermodesulfobacteriota</taxon>
        <taxon>Desulfuromonadia</taxon>
        <taxon>Geobacterales</taxon>
        <taxon>Geobacteraceae</taxon>
        <taxon>Trichlorobacter</taxon>
    </lineage>
</organism>
<dbReference type="SMART" id="SM01321">
    <property type="entry name" value="Y1_Tnp"/>
    <property type="match status" value="1"/>
</dbReference>
<dbReference type="PANTHER" id="PTHR34322:SF2">
    <property type="entry name" value="TRANSPOSASE IS200-LIKE DOMAIN-CONTAINING PROTEIN"/>
    <property type="match status" value="1"/>
</dbReference>
<name>A0ABN8HIZ5_9BACT</name>
<dbReference type="InterPro" id="IPR036515">
    <property type="entry name" value="Transposase_17_sf"/>
</dbReference>
<feature type="domain" description="Transposase IS200-like" evidence="1">
    <location>
        <begin position="9"/>
        <end position="124"/>
    </location>
</feature>
<dbReference type="Pfam" id="PF01797">
    <property type="entry name" value="Y1_Tnp"/>
    <property type="match status" value="1"/>
</dbReference>
<dbReference type="SUPFAM" id="SSF143422">
    <property type="entry name" value="Transposase IS200-like"/>
    <property type="match status" value="1"/>
</dbReference>